<dbReference type="AlphaFoldDB" id="A0A7Z7ICV6"/>
<evidence type="ECO:0000259" key="2">
    <source>
        <dbReference type="Pfam" id="PF11795"/>
    </source>
</evidence>
<organism evidence="3 4">
    <name type="scientific">Caballeronia arationis</name>
    <dbReference type="NCBI Taxonomy" id="1777142"/>
    <lineage>
        <taxon>Bacteria</taxon>
        <taxon>Pseudomonadati</taxon>
        <taxon>Pseudomonadota</taxon>
        <taxon>Betaproteobacteria</taxon>
        <taxon>Burkholderiales</taxon>
        <taxon>Burkholderiaceae</taxon>
        <taxon>Caballeronia</taxon>
    </lineage>
</organism>
<dbReference type="Pfam" id="PF11795">
    <property type="entry name" value="DUF3322"/>
    <property type="match status" value="1"/>
</dbReference>
<dbReference type="EMBL" id="OCSU01000002">
    <property type="protein sequence ID" value="SOE83062.1"/>
    <property type="molecule type" value="Genomic_DNA"/>
</dbReference>
<dbReference type="InterPro" id="IPR024534">
    <property type="entry name" value="JetD_C"/>
</dbReference>
<proteinExistence type="predicted"/>
<keyword evidence="4" id="KW-1185">Reference proteome</keyword>
<comment type="caution">
    <text evidence="3">The sequence shown here is derived from an EMBL/GenBank/DDBJ whole genome shotgun (WGS) entry which is preliminary data.</text>
</comment>
<evidence type="ECO:0000313" key="3">
    <source>
        <dbReference type="EMBL" id="SOE83062.1"/>
    </source>
</evidence>
<protein>
    <recommendedName>
        <fullName evidence="5">DUF3322 and DUF2220 domain-containing protein</fullName>
    </recommendedName>
</protein>
<dbReference type="PIRSF" id="PIRSF028408">
    <property type="entry name" value="UCP028408"/>
    <property type="match status" value="1"/>
</dbReference>
<sequence length="417" mass="46678">MPKKLLSPESARDFLVRRFNNQHENWLAGEGAWPLVVSLGAPTDKDIAEDASAVRTWAFAWQSRGGPGEVVFEERQFARFGRHRLPVSLSFANATAVATAVGQTRRWETATERYQQMLNRWPVLAQSKVLASKFDVLADYTPEDFERLVTLLTWLEANPDSGLYLRQLPVEGLDTKWLEKRTGLVAGLLRSLREVTVDDSDFHTLCGLRKPAHRVRIRLLCPALRERVGGLCDIEAPIGELATLPIEPKAVVIVENLETGVALPDVPGTVAIMRLGNAVSALHVLRWLRGPEIVYWGDIDTHGFAILDRARRVMPQLRSVLMDEATLVSHRPLWVEESSLCPNVPFDELTAEERRVYDNLRAGSWGQRVRLEQERLYWATSIETLVHALEGRTNVEEGVGLSVSPNGLCRAAQSTDG</sequence>
<evidence type="ECO:0000313" key="4">
    <source>
        <dbReference type="Proteomes" id="UP000219522"/>
    </source>
</evidence>
<dbReference type="InterPro" id="IPR024537">
    <property type="entry name" value="DUF3322"/>
</dbReference>
<feature type="domain" description="Wadjet protein JetD C-terminal" evidence="1">
    <location>
        <begin position="207"/>
        <end position="380"/>
    </location>
</feature>
<reference evidence="3 4" key="1">
    <citation type="submission" date="2017-09" db="EMBL/GenBank/DDBJ databases">
        <authorList>
            <person name="Varghese N."/>
            <person name="Submissions S."/>
        </authorList>
    </citation>
    <scope>NUCLEOTIDE SEQUENCE [LARGE SCALE GENOMIC DNA]</scope>
    <source>
        <strain evidence="3 4">OK806</strain>
    </source>
</reference>
<dbReference type="Proteomes" id="UP000219522">
    <property type="component" value="Unassembled WGS sequence"/>
</dbReference>
<feature type="domain" description="DUF3322" evidence="2">
    <location>
        <begin position="9"/>
        <end position="189"/>
    </location>
</feature>
<dbReference type="InterPro" id="IPR014544">
    <property type="entry name" value="UCP028408"/>
</dbReference>
<accession>A0A7Z7ICV6</accession>
<name>A0A7Z7ICV6_9BURK</name>
<evidence type="ECO:0008006" key="5">
    <source>
        <dbReference type="Google" id="ProtNLM"/>
    </source>
</evidence>
<gene>
    <name evidence="3" type="ORF">SAMN05446927_6415</name>
</gene>
<evidence type="ECO:0000259" key="1">
    <source>
        <dbReference type="Pfam" id="PF09983"/>
    </source>
</evidence>
<dbReference type="RefSeq" id="WP_097190575.1">
    <property type="nucleotide sequence ID" value="NZ_OCSU01000002.1"/>
</dbReference>
<dbReference type="Pfam" id="PF09983">
    <property type="entry name" value="JetD_C"/>
    <property type="match status" value="1"/>
</dbReference>